<evidence type="ECO:0000256" key="3">
    <source>
        <dbReference type="ARBA" id="ARBA00022692"/>
    </source>
</evidence>
<evidence type="ECO:0000313" key="14">
    <source>
        <dbReference type="Proteomes" id="UP001154114"/>
    </source>
</evidence>
<feature type="region of interest" description="Disordered" evidence="10">
    <location>
        <begin position="648"/>
        <end position="693"/>
    </location>
</feature>
<dbReference type="AlphaFoldDB" id="A0A9P0FYR1"/>
<feature type="compositionally biased region" description="Basic and acidic residues" evidence="10">
    <location>
        <begin position="986"/>
        <end position="998"/>
    </location>
</feature>
<evidence type="ECO:0000256" key="6">
    <source>
        <dbReference type="ARBA" id="ARBA00022989"/>
    </source>
</evidence>
<feature type="transmembrane region" description="Helical" evidence="11">
    <location>
        <begin position="12"/>
        <end position="29"/>
    </location>
</feature>
<dbReference type="Proteomes" id="UP001154114">
    <property type="component" value="Chromosome 29"/>
</dbReference>
<dbReference type="PROSITE" id="PS50231">
    <property type="entry name" value="RICIN_B_LECTIN"/>
    <property type="match status" value="1"/>
</dbReference>
<feature type="compositionally biased region" description="Basic and acidic residues" evidence="10">
    <location>
        <begin position="921"/>
        <end position="942"/>
    </location>
</feature>
<sequence length="1164" mass="131307">MVFFPVRKCYQAAKVLVLVVLVVTILALFEQWRGGKRNVRAAYSDPREAEYEREILEDEARIIPGLGEGGAAAHLIGEEKKLGEESEKKLAINVYLSDRIPYNRTLKDFRNPACKRVVYDAELPSASVILIFHNEPYSVVVRTIWSVVNSARRSQPWYRNANFLDRQTGRVMGTGYPGQDPNSPFVYLKEIILVDDNSTLPELKGKLSHYVRTRLPPDLIRILRLPDRVGLTRARLAGARYAAGDVIVFLDSHCESQPDWLRPLLQAVKDRPHAVVVPIIDVIESTNFYYSVLDATSFQVGGFSFMGHFTWTDVPEREKKRRGSDISPTWSPTMAGGLFAISRTYFWELGAYDEQMGGWGGENLEMSFRIWQCGGTLETIPCSRVGHVFRSFHPYGMPAYMDTHGINTARMAEVWMDEYAELFYLHRPDLRNNPKIGDVTHRKILREKLKCKSFQWYLDNIYKEKFVPVRDVYGYGRFKNEATAMCLDTLQREADASPLGVYPCHPELQATQYFSFSLAGELRDEFNCASVQPSRIQADTRSTDIVRPVVMTACHGNGREQKWRRLPTGQLQHAATRLCLDAQRDVADVRATVCKPDVATQYWSIDYTEDNNFHASDLRFGPEREQRLNRLRGQRRISRSLLSYPEAGGNLLEDTRRDNADNGTIRRHTHKHQGGRHRKRHGHKRSRGSKKRTKNKFILKIMRTLMNGTDEHLEVDIHCKHRQLFPNNSFVRDLVTILNEKNVKVINNGRVFERNKVTELDTHRAQKVLHKMDIEELAPEQPLAPVAAQMREGGYSQKQMLQQLKQRMKKSKLSPEMNVISREPLGVGMAQPDAGPALGNLGNSLRIPSPHHGAQRDVDKKIIIEDFVEVTRTASTQPPSGASGKHARKRKRKRQRAPAPAPPAAPPALPPTAMPQGGRAALREGPEDRSAVESGEVGKAEGESDEQPLVEDSMDRSAARDDWPSDTAGEFRFRRNNRGRSVRRQSSRERDAEHNTSERRRHRTSDRRDRQDRRHASERDSDSDRERARRPASDTDVEYTRDDQLTAFQPLYSASGNASGEASPVKVVMRSNLTFNLGDEFFSWKNRATDDIVNEFLGELSIPTNSSERSYEPHTGARGGGAGAGGAGGGAGGAGPSEPRLSQDDSGARSSQHHSSSSSDSSGD</sequence>
<organism evidence="13 14">
    <name type="scientific">Chrysodeixis includens</name>
    <name type="common">Soybean looper</name>
    <name type="synonym">Pseudoplusia includens</name>
    <dbReference type="NCBI Taxonomy" id="689277"/>
    <lineage>
        <taxon>Eukaryota</taxon>
        <taxon>Metazoa</taxon>
        <taxon>Ecdysozoa</taxon>
        <taxon>Arthropoda</taxon>
        <taxon>Hexapoda</taxon>
        <taxon>Insecta</taxon>
        <taxon>Pterygota</taxon>
        <taxon>Neoptera</taxon>
        <taxon>Endopterygota</taxon>
        <taxon>Lepidoptera</taxon>
        <taxon>Glossata</taxon>
        <taxon>Ditrysia</taxon>
        <taxon>Noctuoidea</taxon>
        <taxon>Noctuidae</taxon>
        <taxon>Plusiinae</taxon>
        <taxon>Chrysodeixis</taxon>
    </lineage>
</organism>
<comment type="subcellular location">
    <subcellularLocation>
        <location evidence="1">Golgi apparatus membrane</location>
        <topology evidence="1">Single-pass type II membrane protein</topology>
    </subcellularLocation>
</comment>
<feature type="compositionally biased region" description="Basic and acidic residues" evidence="10">
    <location>
        <begin position="1006"/>
        <end position="1042"/>
    </location>
</feature>
<evidence type="ECO:0000256" key="4">
    <source>
        <dbReference type="ARBA" id="ARBA00022734"/>
    </source>
</evidence>
<comment type="similarity">
    <text evidence="2">Belongs to the glycosyltransferase 2 family. GalNAc-T subfamily.</text>
</comment>
<feature type="compositionally biased region" description="Basic and acidic residues" evidence="10">
    <location>
        <begin position="953"/>
        <end position="973"/>
    </location>
</feature>
<dbReference type="GO" id="GO:0006493">
    <property type="term" value="P:protein O-linked glycosylation"/>
    <property type="evidence" value="ECO:0007669"/>
    <property type="project" value="TreeGrafter"/>
</dbReference>
<feature type="domain" description="Ricin B lectin" evidence="12">
    <location>
        <begin position="473"/>
        <end position="606"/>
    </location>
</feature>
<evidence type="ECO:0000256" key="1">
    <source>
        <dbReference type="ARBA" id="ARBA00004323"/>
    </source>
</evidence>
<feature type="compositionally biased region" description="Basic residues" evidence="10">
    <location>
        <begin position="885"/>
        <end position="896"/>
    </location>
</feature>
<dbReference type="InterPro" id="IPR029044">
    <property type="entry name" value="Nucleotide-diphossugar_trans"/>
</dbReference>
<keyword evidence="4" id="KW-0430">Lectin</keyword>
<reference evidence="13" key="1">
    <citation type="submission" date="2021-12" db="EMBL/GenBank/DDBJ databases">
        <authorList>
            <person name="King R."/>
        </authorList>
    </citation>
    <scope>NUCLEOTIDE SEQUENCE</scope>
</reference>
<keyword evidence="3 11" id="KW-0812">Transmembrane</keyword>
<proteinExistence type="inferred from homology"/>
<evidence type="ECO:0000256" key="11">
    <source>
        <dbReference type="SAM" id="Phobius"/>
    </source>
</evidence>
<evidence type="ECO:0000256" key="8">
    <source>
        <dbReference type="ARBA" id="ARBA00023136"/>
    </source>
</evidence>
<keyword evidence="14" id="KW-1185">Reference proteome</keyword>
<evidence type="ECO:0000256" key="7">
    <source>
        <dbReference type="ARBA" id="ARBA00023034"/>
    </source>
</evidence>
<dbReference type="InterPro" id="IPR001173">
    <property type="entry name" value="Glyco_trans_2-like"/>
</dbReference>
<dbReference type="PANTHER" id="PTHR11675:SF43">
    <property type="entry name" value="POLYPEPTIDE N-ACETYLGALACTOSAMINYLTRANSFERASE 1"/>
    <property type="match status" value="1"/>
</dbReference>
<keyword evidence="8 11" id="KW-0472">Membrane</keyword>
<feature type="region of interest" description="Disordered" evidence="10">
    <location>
        <begin position="872"/>
        <end position="1042"/>
    </location>
</feature>
<dbReference type="Pfam" id="PF00652">
    <property type="entry name" value="Ricin_B_lectin"/>
    <property type="match status" value="1"/>
</dbReference>
<dbReference type="EMBL" id="LR824032">
    <property type="protein sequence ID" value="CAH0599963.1"/>
    <property type="molecule type" value="Genomic_DNA"/>
</dbReference>
<feature type="compositionally biased region" description="Basic residues" evidence="10">
    <location>
        <begin position="665"/>
        <end position="693"/>
    </location>
</feature>
<feature type="compositionally biased region" description="Gly residues" evidence="10">
    <location>
        <begin position="1117"/>
        <end position="1135"/>
    </location>
</feature>
<keyword evidence="6 11" id="KW-1133">Transmembrane helix</keyword>
<dbReference type="Pfam" id="PF00535">
    <property type="entry name" value="Glycos_transf_2"/>
    <property type="match status" value="1"/>
</dbReference>
<name>A0A9P0FYR1_CHRIL</name>
<accession>A0A9P0FYR1</accession>
<dbReference type="GO" id="GO:0030246">
    <property type="term" value="F:carbohydrate binding"/>
    <property type="evidence" value="ECO:0007669"/>
    <property type="project" value="UniProtKB-KW"/>
</dbReference>
<dbReference type="Gene3D" id="2.80.10.50">
    <property type="match status" value="1"/>
</dbReference>
<dbReference type="GO" id="GO:0000139">
    <property type="term" value="C:Golgi membrane"/>
    <property type="evidence" value="ECO:0007669"/>
    <property type="project" value="UniProtKB-SubCell"/>
</dbReference>
<feature type="compositionally biased region" description="Low complexity" evidence="10">
    <location>
        <begin position="1153"/>
        <end position="1164"/>
    </location>
</feature>
<dbReference type="InterPro" id="IPR035992">
    <property type="entry name" value="Ricin_B-like_lectins"/>
</dbReference>
<dbReference type="SUPFAM" id="SSF53448">
    <property type="entry name" value="Nucleotide-diphospho-sugar transferases"/>
    <property type="match status" value="1"/>
</dbReference>
<feature type="compositionally biased region" description="Pro residues" evidence="10">
    <location>
        <begin position="899"/>
        <end position="913"/>
    </location>
</feature>
<keyword evidence="7" id="KW-0333">Golgi apparatus</keyword>
<evidence type="ECO:0000256" key="2">
    <source>
        <dbReference type="ARBA" id="ARBA00005680"/>
    </source>
</evidence>
<dbReference type="GO" id="GO:0004653">
    <property type="term" value="F:polypeptide N-acetylgalactosaminyltransferase activity"/>
    <property type="evidence" value="ECO:0007669"/>
    <property type="project" value="TreeGrafter"/>
</dbReference>
<feature type="compositionally biased region" description="Basic residues" evidence="10">
    <location>
        <begin position="974"/>
        <end position="985"/>
    </location>
</feature>
<dbReference type="Gene3D" id="3.90.550.10">
    <property type="entry name" value="Spore Coat Polysaccharide Biosynthesis Protein SpsA, Chain A"/>
    <property type="match status" value="2"/>
</dbReference>
<dbReference type="PANTHER" id="PTHR11675">
    <property type="entry name" value="N-ACETYLGALACTOSAMINYLTRANSFERASE"/>
    <property type="match status" value="1"/>
</dbReference>
<dbReference type="InterPro" id="IPR045885">
    <property type="entry name" value="GalNAc-T"/>
</dbReference>
<evidence type="ECO:0000256" key="5">
    <source>
        <dbReference type="ARBA" id="ARBA00022968"/>
    </source>
</evidence>
<keyword evidence="5" id="KW-0735">Signal-anchor</keyword>
<protein>
    <recommendedName>
        <fullName evidence="12">Ricin B lectin domain-containing protein</fullName>
    </recommendedName>
</protein>
<feature type="region of interest" description="Disordered" evidence="10">
    <location>
        <begin position="1104"/>
        <end position="1164"/>
    </location>
</feature>
<dbReference type="InterPro" id="IPR000772">
    <property type="entry name" value="Ricin_B_lectin"/>
</dbReference>
<dbReference type="SUPFAM" id="SSF50370">
    <property type="entry name" value="Ricin B-like lectins"/>
    <property type="match status" value="1"/>
</dbReference>
<evidence type="ECO:0000256" key="9">
    <source>
        <dbReference type="ARBA" id="ARBA00023157"/>
    </source>
</evidence>
<evidence type="ECO:0000256" key="10">
    <source>
        <dbReference type="SAM" id="MobiDB-lite"/>
    </source>
</evidence>
<evidence type="ECO:0000259" key="12">
    <source>
        <dbReference type="SMART" id="SM00458"/>
    </source>
</evidence>
<keyword evidence="9" id="KW-1015">Disulfide bond</keyword>
<dbReference type="CDD" id="cd02510">
    <property type="entry name" value="pp-GalNAc-T"/>
    <property type="match status" value="1"/>
</dbReference>
<dbReference type="SMART" id="SM00458">
    <property type="entry name" value="RICIN"/>
    <property type="match status" value="1"/>
</dbReference>
<dbReference type="OrthoDB" id="416652at2759"/>
<evidence type="ECO:0000313" key="13">
    <source>
        <dbReference type="EMBL" id="CAH0599963.1"/>
    </source>
</evidence>
<gene>
    <name evidence="13" type="ORF">CINC_LOCUS9064</name>
</gene>